<keyword evidence="8" id="KW-1185">Reference proteome</keyword>
<proteinExistence type="predicted"/>
<dbReference type="Proteomes" id="UP000653411">
    <property type="component" value="Unassembled WGS sequence"/>
</dbReference>
<evidence type="ECO:0000256" key="2">
    <source>
        <dbReference type="ARBA" id="ARBA00022475"/>
    </source>
</evidence>
<feature type="transmembrane region" description="Helical" evidence="6">
    <location>
        <begin position="191"/>
        <end position="209"/>
    </location>
</feature>
<dbReference type="RefSeq" id="WP_189268292.1">
    <property type="nucleotide sequence ID" value="NZ_BMML01000029.1"/>
</dbReference>
<dbReference type="InterPro" id="IPR001851">
    <property type="entry name" value="ABC_transp_permease"/>
</dbReference>
<evidence type="ECO:0000313" key="7">
    <source>
        <dbReference type="EMBL" id="GGN38969.1"/>
    </source>
</evidence>
<feature type="transmembrane region" description="Helical" evidence="6">
    <location>
        <begin position="295"/>
        <end position="314"/>
    </location>
</feature>
<evidence type="ECO:0000256" key="5">
    <source>
        <dbReference type="ARBA" id="ARBA00023136"/>
    </source>
</evidence>
<dbReference type="GO" id="GO:0005886">
    <property type="term" value="C:plasma membrane"/>
    <property type="evidence" value="ECO:0007669"/>
    <property type="project" value="UniProtKB-SubCell"/>
</dbReference>
<evidence type="ECO:0000313" key="8">
    <source>
        <dbReference type="Proteomes" id="UP000653411"/>
    </source>
</evidence>
<dbReference type="PANTHER" id="PTHR32196">
    <property type="entry name" value="ABC TRANSPORTER PERMEASE PROTEIN YPHD-RELATED-RELATED"/>
    <property type="match status" value="1"/>
</dbReference>
<reference evidence="7" key="1">
    <citation type="journal article" date="2014" name="Int. J. Syst. Evol. Microbiol.">
        <title>Complete genome sequence of Corynebacterium casei LMG S-19264T (=DSM 44701T), isolated from a smear-ripened cheese.</title>
        <authorList>
            <consortium name="US DOE Joint Genome Institute (JGI-PGF)"/>
            <person name="Walter F."/>
            <person name="Albersmeier A."/>
            <person name="Kalinowski J."/>
            <person name="Ruckert C."/>
        </authorList>
    </citation>
    <scope>NUCLEOTIDE SEQUENCE</scope>
    <source>
        <strain evidence="7">CGMCC 4.7110</strain>
    </source>
</reference>
<feature type="transmembrane region" description="Helical" evidence="6">
    <location>
        <begin position="146"/>
        <end position="164"/>
    </location>
</feature>
<keyword evidence="2" id="KW-1003">Cell membrane</keyword>
<dbReference type="AlphaFoldDB" id="A0A917XM58"/>
<feature type="transmembrane region" description="Helical" evidence="6">
    <location>
        <begin position="37"/>
        <end position="54"/>
    </location>
</feature>
<gene>
    <name evidence="7" type="ORF">GCM10011578_084970</name>
</gene>
<comment type="caution">
    <text evidence="7">The sequence shown here is derived from an EMBL/GenBank/DDBJ whole genome shotgun (WGS) entry which is preliminary data.</text>
</comment>
<feature type="transmembrane region" description="Helical" evidence="6">
    <location>
        <begin position="66"/>
        <end position="85"/>
    </location>
</feature>
<keyword evidence="5 6" id="KW-0472">Membrane</keyword>
<evidence type="ECO:0000256" key="4">
    <source>
        <dbReference type="ARBA" id="ARBA00022989"/>
    </source>
</evidence>
<accession>A0A917XM58</accession>
<evidence type="ECO:0000256" key="1">
    <source>
        <dbReference type="ARBA" id="ARBA00004651"/>
    </source>
</evidence>
<feature type="transmembrane region" description="Helical" evidence="6">
    <location>
        <begin position="238"/>
        <end position="258"/>
    </location>
</feature>
<dbReference type="CDD" id="cd06579">
    <property type="entry name" value="TM_PBP1_transp_AraH_like"/>
    <property type="match status" value="1"/>
</dbReference>
<comment type="subcellular location">
    <subcellularLocation>
        <location evidence="1">Cell membrane</location>
        <topology evidence="1">Multi-pass membrane protein</topology>
    </subcellularLocation>
</comment>
<dbReference type="Pfam" id="PF02653">
    <property type="entry name" value="BPD_transp_2"/>
    <property type="match status" value="1"/>
</dbReference>
<dbReference type="EMBL" id="BMML01000029">
    <property type="protein sequence ID" value="GGN38969.1"/>
    <property type="molecule type" value="Genomic_DNA"/>
</dbReference>
<evidence type="ECO:0000256" key="3">
    <source>
        <dbReference type="ARBA" id="ARBA00022692"/>
    </source>
</evidence>
<sequence length="344" mass="35706">MTTHVDSQATPAPAEEFLNRPATPSQRIHSVLHRQPALSPAIVLVLAAVVFSLVNERFYALQNLSLVAQQVAVIGSLAVGQTVIILTAGIDLSIGAVMVLSSLLMSKLVADNHWPGVFALLAGAVVAIAAQAVNGLLVTKIKLPPFIVTLGTLSVFTAITLIYAKGQTVALQPGNILLWSGQTVSLGQLNLTYGVLLMIALYAVIGYALRYTAWGRHLYAVGDDIEASRLAGISVNRVLLSAYMVGGFAIAVGAWILVGRVGGGDPNSGLNANLQSITAVVIGGTSLFGGRGVVFGSLIGALIVQVFVNGLALAGIDPNYQVLAVGILVIAAVSVDQWIRSVKS</sequence>
<dbReference type="PANTHER" id="PTHR32196:SF72">
    <property type="entry name" value="RIBOSE IMPORT PERMEASE PROTEIN RBSC"/>
    <property type="match status" value="1"/>
</dbReference>
<feature type="transmembrane region" description="Helical" evidence="6">
    <location>
        <begin position="116"/>
        <end position="139"/>
    </location>
</feature>
<dbReference type="GO" id="GO:0022857">
    <property type="term" value="F:transmembrane transporter activity"/>
    <property type="evidence" value="ECO:0007669"/>
    <property type="project" value="InterPro"/>
</dbReference>
<feature type="transmembrane region" description="Helical" evidence="6">
    <location>
        <begin position="320"/>
        <end position="339"/>
    </location>
</feature>
<evidence type="ECO:0000256" key="6">
    <source>
        <dbReference type="SAM" id="Phobius"/>
    </source>
</evidence>
<keyword evidence="4 6" id="KW-1133">Transmembrane helix</keyword>
<organism evidence="7 8">
    <name type="scientific">Streptomyces fuscichromogenes</name>
    <dbReference type="NCBI Taxonomy" id="1324013"/>
    <lineage>
        <taxon>Bacteria</taxon>
        <taxon>Bacillati</taxon>
        <taxon>Actinomycetota</taxon>
        <taxon>Actinomycetes</taxon>
        <taxon>Kitasatosporales</taxon>
        <taxon>Streptomycetaceae</taxon>
        <taxon>Streptomyces</taxon>
    </lineage>
</organism>
<name>A0A917XM58_9ACTN</name>
<keyword evidence="3 6" id="KW-0812">Transmembrane</keyword>
<protein>
    <submittedName>
        <fullName evidence="7">ABC transporter permease</fullName>
    </submittedName>
</protein>
<reference evidence="7" key="2">
    <citation type="submission" date="2020-09" db="EMBL/GenBank/DDBJ databases">
        <authorList>
            <person name="Sun Q."/>
            <person name="Zhou Y."/>
        </authorList>
    </citation>
    <scope>NUCLEOTIDE SEQUENCE</scope>
    <source>
        <strain evidence="7">CGMCC 4.7110</strain>
    </source>
</reference>